<reference evidence="15" key="1">
    <citation type="submission" date="2022-10" db="EMBL/GenBank/DDBJ databases">
        <title>Characterization and whole genome sequencing of a new Roseateles species, isolated from fresh water.</title>
        <authorList>
            <person name="Guliayeva D.Y."/>
            <person name="Akhremchuk A.E."/>
            <person name="Sikolenko M.A."/>
            <person name="Valentovich L.N."/>
            <person name="Sidarenka A.V."/>
        </authorList>
    </citation>
    <scope>NUCLEOTIDE SEQUENCE</scope>
    <source>
        <strain evidence="15">BIM B-1768</strain>
    </source>
</reference>
<keyword evidence="7 10" id="KW-0472">Membrane</keyword>
<dbReference type="Pfam" id="PF07715">
    <property type="entry name" value="Plug"/>
    <property type="match status" value="1"/>
</dbReference>
<dbReference type="EMBL" id="CP104562">
    <property type="protein sequence ID" value="UXH79454.1"/>
    <property type="molecule type" value="Genomic_DNA"/>
</dbReference>
<comment type="similarity">
    <text evidence="2 10 11">Belongs to the TonB-dependent receptor family.</text>
</comment>
<proteinExistence type="inferred from homology"/>
<dbReference type="InterPro" id="IPR012910">
    <property type="entry name" value="Plug_dom"/>
</dbReference>
<evidence type="ECO:0000256" key="6">
    <source>
        <dbReference type="ARBA" id="ARBA00023077"/>
    </source>
</evidence>
<evidence type="ECO:0000256" key="9">
    <source>
        <dbReference type="ARBA" id="ARBA00023237"/>
    </source>
</evidence>
<name>A0ABY6B2K5_9BURK</name>
<keyword evidence="16" id="KW-1185">Reference proteome</keyword>
<keyword evidence="3 10" id="KW-0813">Transport</keyword>
<dbReference type="RefSeq" id="WP_261759273.1">
    <property type="nucleotide sequence ID" value="NZ_CP104562.2"/>
</dbReference>
<dbReference type="InterPro" id="IPR000531">
    <property type="entry name" value="Beta-barrel_TonB"/>
</dbReference>
<sequence>MSDTRLLIGVSGLPTCHRITGFGISMAISSVSFLPTLPALRLNQLAIALIAGGFGLHAAAQSASSDKPTGNTALPSVVIKGASEAPVALSGFGDTPVAKLPMQAAIISSERLAERGLSQLSGLALLDASVGDSYNSPGYVSYLKIRGYDLDNRFNYRRDGLPISADTALPLSNKSSIEVLKGTSGIQAGTSAPGGLVNLVVKRPTVELTSLSLGVSERGTVESSMDWSHRFSDGRGNDKAFGLRVNLNAAHLDPETRDAKGSRWLMAVAGDWRVTPDTLVEAEVELNRQSQPSQPGFSLLGSVLPDAKTIDPRTNLNNQRWSRPVVFEGRTASLRVQHRLDADWKLQAHVATQRLTTDDRLAYPFGCGKEDNYSAYCSDGTFDQYDFRSDNESRRSDALDLSAQGRLRMGGLTHELTTGVLFSRFKSRLQGQAYNGVGPGSIDGSLQNDPQPDLLSTNTNRDERSTELYLRDAVQLNERWQAWLGVRHTRLHRDSILVNAAAGEEAPTGYRQSVTTPWLGLSFAIDPQLLAYASWGEGIESDVVPNRPDYLNKGQALPAMRSKQWEIGLKSGSRTVDWSINYFDISKPAWRDVQADADGNLVRRLDGTQDHRGMEAQADLKWQGGGIQASAMKLRARRHGSDDAALNGLKPTNVPETVLKLQARQQVGLPGLELQAGVVYEGRRMVLPDNSLSIPSWTRLDLGARYEQNIGRQLLIWRVGVDNVTDRRAWRESPYQYDHVYLYPLAGRTWRASVEWVL</sequence>
<evidence type="ECO:0000256" key="8">
    <source>
        <dbReference type="ARBA" id="ARBA00023170"/>
    </source>
</evidence>
<accession>A0ABY6B2K5</accession>
<dbReference type="CDD" id="cd01347">
    <property type="entry name" value="ligand_gated_channel"/>
    <property type="match status" value="1"/>
</dbReference>
<protein>
    <submittedName>
        <fullName evidence="15">TonB-dependent siderophore receptor</fullName>
    </submittedName>
</protein>
<evidence type="ECO:0000256" key="11">
    <source>
        <dbReference type="RuleBase" id="RU003357"/>
    </source>
</evidence>
<dbReference type="Gene3D" id="2.170.130.10">
    <property type="entry name" value="TonB-dependent receptor, plug domain"/>
    <property type="match status" value="1"/>
</dbReference>
<dbReference type="InterPro" id="IPR037066">
    <property type="entry name" value="Plug_dom_sf"/>
</dbReference>
<evidence type="ECO:0000256" key="4">
    <source>
        <dbReference type="ARBA" id="ARBA00022452"/>
    </source>
</evidence>
<keyword evidence="5 10" id="KW-0812">Transmembrane</keyword>
<evidence type="ECO:0000313" key="16">
    <source>
        <dbReference type="Proteomes" id="UP001064933"/>
    </source>
</evidence>
<comment type="subcellular location">
    <subcellularLocation>
        <location evidence="1 10">Cell outer membrane</location>
        <topology evidence="1 10">Multi-pass membrane protein</topology>
    </subcellularLocation>
</comment>
<dbReference type="InterPro" id="IPR039426">
    <property type="entry name" value="TonB-dep_rcpt-like"/>
</dbReference>
<dbReference type="SUPFAM" id="SSF56935">
    <property type="entry name" value="Porins"/>
    <property type="match status" value="1"/>
</dbReference>
<evidence type="ECO:0000256" key="5">
    <source>
        <dbReference type="ARBA" id="ARBA00022692"/>
    </source>
</evidence>
<feature type="region of interest" description="Disordered" evidence="12">
    <location>
        <begin position="436"/>
        <end position="461"/>
    </location>
</feature>
<keyword evidence="6 11" id="KW-0798">TonB box</keyword>
<dbReference type="InterPro" id="IPR010105">
    <property type="entry name" value="TonB_sidphr_rcpt"/>
</dbReference>
<evidence type="ECO:0000256" key="7">
    <source>
        <dbReference type="ARBA" id="ARBA00023136"/>
    </source>
</evidence>
<dbReference type="Proteomes" id="UP001064933">
    <property type="component" value="Chromosome"/>
</dbReference>
<keyword evidence="4 10" id="KW-1134">Transmembrane beta strand</keyword>
<organism evidence="15 16">
    <name type="scientific">Roseateles amylovorans</name>
    <dbReference type="NCBI Taxonomy" id="2978473"/>
    <lineage>
        <taxon>Bacteria</taxon>
        <taxon>Pseudomonadati</taxon>
        <taxon>Pseudomonadota</taxon>
        <taxon>Betaproteobacteria</taxon>
        <taxon>Burkholderiales</taxon>
        <taxon>Sphaerotilaceae</taxon>
        <taxon>Roseateles</taxon>
    </lineage>
</organism>
<feature type="domain" description="TonB-dependent receptor plug" evidence="14">
    <location>
        <begin position="98"/>
        <end position="195"/>
    </location>
</feature>
<evidence type="ECO:0000256" key="12">
    <source>
        <dbReference type="SAM" id="MobiDB-lite"/>
    </source>
</evidence>
<dbReference type="InterPro" id="IPR036942">
    <property type="entry name" value="Beta-barrel_TonB_sf"/>
</dbReference>
<evidence type="ECO:0000256" key="10">
    <source>
        <dbReference type="PROSITE-ProRule" id="PRU01360"/>
    </source>
</evidence>
<evidence type="ECO:0000256" key="2">
    <source>
        <dbReference type="ARBA" id="ARBA00009810"/>
    </source>
</evidence>
<dbReference type="PANTHER" id="PTHR32552:SF83">
    <property type="entry name" value="BLR3904 PROTEIN"/>
    <property type="match status" value="1"/>
</dbReference>
<dbReference type="Gene3D" id="2.40.170.20">
    <property type="entry name" value="TonB-dependent receptor, beta-barrel domain"/>
    <property type="match status" value="1"/>
</dbReference>
<evidence type="ECO:0000259" key="14">
    <source>
        <dbReference type="Pfam" id="PF07715"/>
    </source>
</evidence>
<dbReference type="PROSITE" id="PS52016">
    <property type="entry name" value="TONB_DEPENDENT_REC_3"/>
    <property type="match status" value="1"/>
</dbReference>
<keyword evidence="9 10" id="KW-0998">Cell outer membrane</keyword>
<evidence type="ECO:0000256" key="1">
    <source>
        <dbReference type="ARBA" id="ARBA00004571"/>
    </source>
</evidence>
<evidence type="ECO:0000259" key="13">
    <source>
        <dbReference type="Pfam" id="PF00593"/>
    </source>
</evidence>
<dbReference type="Pfam" id="PF00593">
    <property type="entry name" value="TonB_dep_Rec_b-barrel"/>
    <property type="match status" value="1"/>
</dbReference>
<keyword evidence="8 15" id="KW-0675">Receptor</keyword>
<feature type="compositionally biased region" description="Polar residues" evidence="12">
    <location>
        <begin position="444"/>
        <end position="459"/>
    </location>
</feature>
<feature type="domain" description="TonB-dependent receptor-like beta-barrel" evidence="13">
    <location>
        <begin position="272"/>
        <end position="724"/>
    </location>
</feature>
<dbReference type="NCBIfam" id="TIGR01783">
    <property type="entry name" value="TonB-siderophor"/>
    <property type="match status" value="1"/>
</dbReference>
<evidence type="ECO:0000256" key="3">
    <source>
        <dbReference type="ARBA" id="ARBA00022448"/>
    </source>
</evidence>
<evidence type="ECO:0000313" key="15">
    <source>
        <dbReference type="EMBL" id="UXH79454.1"/>
    </source>
</evidence>
<gene>
    <name evidence="15" type="ORF">N4261_05885</name>
</gene>
<dbReference type="PANTHER" id="PTHR32552">
    <property type="entry name" value="FERRICHROME IRON RECEPTOR-RELATED"/>
    <property type="match status" value="1"/>
</dbReference>